<dbReference type="AlphaFoldDB" id="A0AAN7YUG6"/>
<dbReference type="EMBL" id="JAWHQM010000002">
    <property type="protein sequence ID" value="KAK5625085.1"/>
    <property type="molecule type" value="Genomic_DNA"/>
</dbReference>
<evidence type="ECO:0000313" key="1">
    <source>
        <dbReference type="EMBL" id="KAK5625085.1"/>
    </source>
</evidence>
<gene>
    <name evidence="1" type="ORF">RRF57_000801</name>
</gene>
<evidence type="ECO:0000313" key="2">
    <source>
        <dbReference type="Proteomes" id="UP001305414"/>
    </source>
</evidence>
<sequence length="85" mass="9381">MNTGSSFSFRVCPAPSSSQAARTFRGIAYELQGDVSVLESLDPLAYDSLFSDPYFPEEVIPEESRGLAVKISQLLSQWNSCENRS</sequence>
<proteinExistence type="predicted"/>
<comment type="caution">
    <text evidence="1">The sequence shown here is derived from an EMBL/GenBank/DDBJ whole genome shotgun (WGS) entry which is preliminary data.</text>
</comment>
<reference evidence="1 2" key="1">
    <citation type="submission" date="2023-10" db="EMBL/GenBank/DDBJ databases">
        <title>Draft genome sequence of Xylaria bambusicola isolate GMP-LS, the root and basal stem rot pathogen of sugarcane in Indonesia.</title>
        <authorList>
            <person name="Selvaraj P."/>
            <person name="Muralishankar V."/>
            <person name="Muruganantham S."/>
            <person name="Sp S."/>
            <person name="Haryani S."/>
            <person name="Lau K.J.X."/>
            <person name="Naqvi N.I."/>
        </authorList>
    </citation>
    <scope>NUCLEOTIDE SEQUENCE [LARGE SCALE GENOMIC DNA]</scope>
    <source>
        <strain evidence="1">GMP-LS</strain>
    </source>
</reference>
<keyword evidence="2" id="KW-1185">Reference proteome</keyword>
<name>A0AAN7YUG6_9PEZI</name>
<organism evidence="1 2">
    <name type="scientific">Xylaria bambusicola</name>
    <dbReference type="NCBI Taxonomy" id="326684"/>
    <lineage>
        <taxon>Eukaryota</taxon>
        <taxon>Fungi</taxon>
        <taxon>Dikarya</taxon>
        <taxon>Ascomycota</taxon>
        <taxon>Pezizomycotina</taxon>
        <taxon>Sordariomycetes</taxon>
        <taxon>Xylariomycetidae</taxon>
        <taxon>Xylariales</taxon>
        <taxon>Xylariaceae</taxon>
        <taxon>Xylaria</taxon>
    </lineage>
</organism>
<protein>
    <submittedName>
        <fullName evidence="1">Uncharacterized protein</fullName>
    </submittedName>
</protein>
<accession>A0AAN7YUG6</accession>
<dbReference type="Proteomes" id="UP001305414">
    <property type="component" value="Unassembled WGS sequence"/>
</dbReference>